<dbReference type="OrthoDB" id="2748942at2759"/>
<keyword evidence="3" id="KW-1185">Reference proteome</keyword>
<organism evidence="2 3">
    <name type="scientific">Pisolithus microcarpus 441</name>
    <dbReference type="NCBI Taxonomy" id="765257"/>
    <lineage>
        <taxon>Eukaryota</taxon>
        <taxon>Fungi</taxon>
        <taxon>Dikarya</taxon>
        <taxon>Basidiomycota</taxon>
        <taxon>Agaricomycotina</taxon>
        <taxon>Agaricomycetes</taxon>
        <taxon>Agaricomycetidae</taxon>
        <taxon>Boletales</taxon>
        <taxon>Sclerodermatineae</taxon>
        <taxon>Pisolithaceae</taxon>
        <taxon>Pisolithus</taxon>
    </lineage>
</organism>
<sequence>MQSTRSHSKANKKAAKEMYTLQHNQSPTPIRHLLSTHTTMCRWRHVRNVYKVCGHAYTLPEELIVCDNHHCKFSPNHPPDCIPPKCKETCWQYRRFPQQYSPNIDSMCPTCQQAATRR</sequence>
<proteinExistence type="predicted"/>
<feature type="compositionally biased region" description="Basic residues" evidence="1">
    <location>
        <begin position="1"/>
        <end position="13"/>
    </location>
</feature>
<protein>
    <submittedName>
        <fullName evidence="2">Uncharacterized protein</fullName>
    </submittedName>
</protein>
<reference evidence="2 3" key="1">
    <citation type="submission" date="2014-04" db="EMBL/GenBank/DDBJ databases">
        <authorList>
            <consortium name="DOE Joint Genome Institute"/>
            <person name="Kuo A."/>
            <person name="Kohler A."/>
            <person name="Costa M.D."/>
            <person name="Nagy L.G."/>
            <person name="Floudas D."/>
            <person name="Copeland A."/>
            <person name="Barry K.W."/>
            <person name="Cichocki N."/>
            <person name="Veneault-Fourrey C."/>
            <person name="LaButti K."/>
            <person name="Lindquist E.A."/>
            <person name="Lipzen A."/>
            <person name="Lundell T."/>
            <person name="Morin E."/>
            <person name="Murat C."/>
            <person name="Sun H."/>
            <person name="Tunlid A."/>
            <person name="Henrissat B."/>
            <person name="Grigoriev I.V."/>
            <person name="Hibbett D.S."/>
            <person name="Martin F."/>
            <person name="Nordberg H.P."/>
            <person name="Cantor M.N."/>
            <person name="Hua S.X."/>
        </authorList>
    </citation>
    <scope>NUCLEOTIDE SEQUENCE [LARGE SCALE GENOMIC DNA]</scope>
    <source>
        <strain evidence="2 3">441</strain>
    </source>
</reference>
<dbReference type="AlphaFoldDB" id="A0A0C9ZZS2"/>
<dbReference type="EMBL" id="KN833709">
    <property type="protein sequence ID" value="KIK25303.1"/>
    <property type="molecule type" value="Genomic_DNA"/>
</dbReference>
<gene>
    <name evidence="2" type="ORF">PISMIDRAFT_349101</name>
</gene>
<dbReference type="Proteomes" id="UP000054018">
    <property type="component" value="Unassembled WGS sequence"/>
</dbReference>
<reference evidence="3" key="2">
    <citation type="submission" date="2015-01" db="EMBL/GenBank/DDBJ databases">
        <title>Evolutionary Origins and Diversification of the Mycorrhizal Mutualists.</title>
        <authorList>
            <consortium name="DOE Joint Genome Institute"/>
            <consortium name="Mycorrhizal Genomics Consortium"/>
            <person name="Kohler A."/>
            <person name="Kuo A."/>
            <person name="Nagy L.G."/>
            <person name="Floudas D."/>
            <person name="Copeland A."/>
            <person name="Barry K.W."/>
            <person name="Cichocki N."/>
            <person name="Veneault-Fourrey C."/>
            <person name="LaButti K."/>
            <person name="Lindquist E.A."/>
            <person name="Lipzen A."/>
            <person name="Lundell T."/>
            <person name="Morin E."/>
            <person name="Murat C."/>
            <person name="Riley R."/>
            <person name="Ohm R."/>
            <person name="Sun H."/>
            <person name="Tunlid A."/>
            <person name="Henrissat B."/>
            <person name="Grigoriev I.V."/>
            <person name="Hibbett D.S."/>
            <person name="Martin F."/>
        </authorList>
    </citation>
    <scope>NUCLEOTIDE SEQUENCE [LARGE SCALE GENOMIC DNA]</scope>
    <source>
        <strain evidence="3">441</strain>
    </source>
</reference>
<feature type="region of interest" description="Disordered" evidence="1">
    <location>
        <begin position="1"/>
        <end position="23"/>
    </location>
</feature>
<evidence type="ECO:0000313" key="2">
    <source>
        <dbReference type="EMBL" id="KIK25303.1"/>
    </source>
</evidence>
<accession>A0A0C9ZZS2</accession>
<dbReference type="HOGENOM" id="CLU_167729_0_0_1"/>
<evidence type="ECO:0000313" key="3">
    <source>
        <dbReference type="Proteomes" id="UP000054018"/>
    </source>
</evidence>
<evidence type="ECO:0000256" key="1">
    <source>
        <dbReference type="SAM" id="MobiDB-lite"/>
    </source>
</evidence>
<name>A0A0C9ZZS2_9AGAM</name>